<organism evidence="4 5">
    <name type="scientific">Allacma fusca</name>
    <dbReference type="NCBI Taxonomy" id="39272"/>
    <lineage>
        <taxon>Eukaryota</taxon>
        <taxon>Metazoa</taxon>
        <taxon>Ecdysozoa</taxon>
        <taxon>Arthropoda</taxon>
        <taxon>Hexapoda</taxon>
        <taxon>Collembola</taxon>
        <taxon>Symphypleona</taxon>
        <taxon>Sminthuridae</taxon>
        <taxon>Allacma</taxon>
    </lineage>
</organism>
<keyword evidence="1" id="KW-0238">DNA-binding</keyword>
<dbReference type="Proteomes" id="UP000708208">
    <property type="component" value="Unassembled WGS sequence"/>
</dbReference>
<comment type="caution">
    <text evidence="4">The sequence shown here is derived from an EMBL/GenBank/DDBJ whole genome shotgun (WGS) entry which is preliminary data.</text>
</comment>
<dbReference type="InterPro" id="IPR009071">
    <property type="entry name" value="HMG_box_dom"/>
</dbReference>
<reference evidence="4" key="1">
    <citation type="submission" date="2021-06" db="EMBL/GenBank/DDBJ databases">
        <authorList>
            <person name="Hodson N. C."/>
            <person name="Mongue J. A."/>
            <person name="Jaron S. K."/>
        </authorList>
    </citation>
    <scope>NUCLEOTIDE SEQUENCE</scope>
</reference>
<evidence type="ECO:0000259" key="3">
    <source>
        <dbReference type="PROSITE" id="PS50118"/>
    </source>
</evidence>
<dbReference type="GO" id="GO:0003677">
    <property type="term" value="F:DNA binding"/>
    <property type="evidence" value="ECO:0007669"/>
    <property type="project" value="UniProtKB-UniRule"/>
</dbReference>
<accession>A0A8J2JX23</accession>
<name>A0A8J2JX23_9HEXA</name>
<keyword evidence="1" id="KW-0539">Nucleus</keyword>
<sequence length="135" mass="14933">MASLHVNKCFSSPGACRGDASEVTFVKRGPRSELKVNMPKNSKPNGFMMYVFDRKRDLEKEGTKFANIQEAIEKIGPEWESIPKDERARYDQKAKVRRAATQEEEQVRRLEAVGAGWNDGEGASSGPSVLGGFPG</sequence>
<feature type="region of interest" description="Disordered" evidence="2">
    <location>
        <begin position="114"/>
        <end position="135"/>
    </location>
</feature>
<protein>
    <recommendedName>
        <fullName evidence="3">HMG box domain-containing protein</fullName>
    </recommendedName>
</protein>
<proteinExistence type="predicted"/>
<dbReference type="EMBL" id="CAJVCH010124041">
    <property type="protein sequence ID" value="CAG7725577.1"/>
    <property type="molecule type" value="Genomic_DNA"/>
</dbReference>
<feature type="domain" description="HMG box" evidence="3">
    <location>
        <begin position="40"/>
        <end position="109"/>
    </location>
</feature>
<evidence type="ECO:0000313" key="5">
    <source>
        <dbReference type="Proteomes" id="UP000708208"/>
    </source>
</evidence>
<dbReference type="AlphaFoldDB" id="A0A8J2JX23"/>
<dbReference type="Pfam" id="PF09011">
    <property type="entry name" value="HMG_box_2"/>
    <property type="match status" value="1"/>
</dbReference>
<gene>
    <name evidence="4" type="ORF">AFUS01_LOCUS14529</name>
</gene>
<evidence type="ECO:0000256" key="1">
    <source>
        <dbReference type="PROSITE-ProRule" id="PRU00267"/>
    </source>
</evidence>
<feature type="DNA-binding region" description="HMG box" evidence="1">
    <location>
        <begin position="40"/>
        <end position="109"/>
    </location>
</feature>
<dbReference type="GO" id="GO:0005634">
    <property type="term" value="C:nucleus"/>
    <property type="evidence" value="ECO:0007669"/>
    <property type="project" value="UniProtKB-UniRule"/>
</dbReference>
<keyword evidence="5" id="KW-1185">Reference proteome</keyword>
<dbReference type="PROSITE" id="PS50118">
    <property type="entry name" value="HMG_BOX_2"/>
    <property type="match status" value="1"/>
</dbReference>
<evidence type="ECO:0000256" key="2">
    <source>
        <dbReference type="SAM" id="MobiDB-lite"/>
    </source>
</evidence>
<evidence type="ECO:0000313" key="4">
    <source>
        <dbReference type="EMBL" id="CAG7725577.1"/>
    </source>
</evidence>